<keyword evidence="1" id="KW-0813">Transport</keyword>
<evidence type="ECO:0000313" key="6">
    <source>
        <dbReference type="Proteomes" id="UP001318860"/>
    </source>
</evidence>
<dbReference type="InterPro" id="IPR011990">
    <property type="entry name" value="TPR-like_helical_dom_sf"/>
</dbReference>
<dbReference type="PANTHER" id="PTHR12616:SF1">
    <property type="entry name" value="VACUOLAR PROTEIN SORTING-ASSOCIATED PROTEIN 41 HOMOLOG"/>
    <property type="match status" value="1"/>
</dbReference>
<sequence>MDSPLPLSPKSPSSSPSSDADNKPDELSLPEGKVAFICNGVEDKEEYYYIVIIDLNSRTDDDDVDDEFIWVTPVVRLQHVNDEIHAFCILGSTLYMIESNECHRLESDHRIGPPPKSVYTIDLSSYLSDHDPYILKKSELGKAPDMLHPKTWPLAIATPDGNKILVLSSTITGYDTSAEFSGEHDFELYDPDTRSWTQLPGIRYDWDKLFRRYPHTRHFDIATFTFIGKSTFFIETSTYAESFSMYTIDLESLDKGWEKRETFYGYISTQCNPFPFLVIGEELCLTSFGAFDITKRDREYPDWYMFPLPSYGVEFERCGPTSVVLLDDVENGQCSFCITQSGLGQQTGYPHLTVVAYHCDVAKYKEDKEKNGELAELRKFITELPIPGLGSRLGFVIGFISSSNQISSGGGGKVAFICNCDTTIQGECYDIFILDLNSKSHDDELIRVRPTIRVKQVDENNLFYIFGSTLYMIDSHVGWINYSPNPAKSVYTFDLSSYLHDDDVVTEPNLKILEKSDMVKIPDMLHPKLRPYATPIPSGELLVFSSSFDRDDYAEMSGERDFELFDPNTGSWKLLPGIPYDWDNHRINKYTSNHFFISSFTFTSESTIFIETSTPSTAGDITTSMFSIDLESPDNGWKKWETFYGATDTGCHDYPFLVIEEELCLTTFGACDITKRDRGRRDWYVFPYPSYDLHIVDSSSIKATVHLDDVKNGQCNFCLLESALDRQANSLYITVFAYHCDLAKYREDKRKKGDYVELSTVITEVELYADYDPKMLLPFFQSSQHYTLEKAQEICVKRDLLREQVFILGRMGNAKQALAVIINKLGDIEEAIEFASMQHDDELWEELIKQCLNKPEMVGVLLEHTVGNLDPLYIVNMVPNGLEIPRFERHNWFPG</sequence>
<dbReference type="InterPro" id="IPR037293">
    <property type="entry name" value="Gal_Oxidase_central_sf"/>
</dbReference>
<dbReference type="Proteomes" id="UP001318860">
    <property type="component" value="Unassembled WGS sequence"/>
</dbReference>
<dbReference type="Pfam" id="PF23556">
    <property type="entry name" value="TPR_Vps41"/>
    <property type="match status" value="1"/>
</dbReference>
<evidence type="ECO:0000256" key="4">
    <source>
        <dbReference type="SAM" id="MobiDB-lite"/>
    </source>
</evidence>
<dbReference type="InterPro" id="IPR011043">
    <property type="entry name" value="Gal_Oxase/kelch_b-propeller"/>
</dbReference>
<dbReference type="Gene3D" id="1.25.40.10">
    <property type="entry name" value="Tetratricopeptide repeat domain"/>
    <property type="match status" value="1"/>
</dbReference>
<feature type="repeat" description="CHCR" evidence="3">
    <location>
        <begin position="717"/>
        <end position="860"/>
    </location>
</feature>
<dbReference type="Gene3D" id="2.130.10.80">
    <property type="entry name" value="Galactose oxidase/kelch, beta-propeller"/>
    <property type="match status" value="1"/>
</dbReference>
<evidence type="ECO:0000256" key="1">
    <source>
        <dbReference type="ARBA" id="ARBA00022448"/>
    </source>
</evidence>
<dbReference type="EMBL" id="JABTTQ020000012">
    <property type="protein sequence ID" value="KAK6144303.1"/>
    <property type="molecule type" value="Genomic_DNA"/>
</dbReference>
<organism evidence="5 6">
    <name type="scientific">Rehmannia glutinosa</name>
    <name type="common">Chinese foxglove</name>
    <dbReference type="NCBI Taxonomy" id="99300"/>
    <lineage>
        <taxon>Eukaryota</taxon>
        <taxon>Viridiplantae</taxon>
        <taxon>Streptophyta</taxon>
        <taxon>Embryophyta</taxon>
        <taxon>Tracheophyta</taxon>
        <taxon>Spermatophyta</taxon>
        <taxon>Magnoliopsida</taxon>
        <taxon>eudicotyledons</taxon>
        <taxon>Gunneridae</taxon>
        <taxon>Pentapetalae</taxon>
        <taxon>asterids</taxon>
        <taxon>lamiids</taxon>
        <taxon>Lamiales</taxon>
        <taxon>Orobanchaceae</taxon>
        <taxon>Rehmannieae</taxon>
        <taxon>Rehmannia</taxon>
    </lineage>
</organism>
<feature type="region of interest" description="Disordered" evidence="4">
    <location>
        <begin position="1"/>
        <end position="27"/>
    </location>
</feature>
<comment type="caution">
    <text evidence="5">The sequence shown here is derived from an EMBL/GenBank/DDBJ whole genome shotgun (WGS) entry which is preliminary data.</text>
</comment>
<evidence type="ECO:0000256" key="2">
    <source>
        <dbReference type="ARBA" id="ARBA00022927"/>
    </source>
</evidence>
<dbReference type="SMART" id="SM00299">
    <property type="entry name" value="CLH"/>
    <property type="match status" value="1"/>
</dbReference>
<dbReference type="InterPro" id="IPR045111">
    <property type="entry name" value="Vps41/Vps8"/>
</dbReference>
<keyword evidence="2" id="KW-0653">Protein transport</keyword>
<keyword evidence="6" id="KW-1185">Reference proteome</keyword>
<feature type="compositionally biased region" description="Low complexity" evidence="4">
    <location>
        <begin position="1"/>
        <end position="18"/>
    </location>
</feature>
<proteinExistence type="predicted"/>
<evidence type="ECO:0000256" key="3">
    <source>
        <dbReference type="PROSITE-ProRule" id="PRU01006"/>
    </source>
</evidence>
<dbReference type="InterPro" id="IPR000547">
    <property type="entry name" value="Clathrin_H-chain/VPS_repeat"/>
</dbReference>
<dbReference type="SUPFAM" id="SSF50965">
    <property type="entry name" value="Galactose oxidase, central domain"/>
    <property type="match status" value="1"/>
</dbReference>
<gene>
    <name evidence="5" type="ORF">DH2020_021123</name>
</gene>
<dbReference type="PANTHER" id="PTHR12616">
    <property type="entry name" value="VACUOLAR PROTEIN SORTING VPS41"/>
    <property type="match status" value="1"/>
</dbReference>
<evidence type="ECO:0000313" key="5">
    <source>
        <dbReference type="EMBL" id="KAK6144303.1"/>
    </source>
</evidence>
<accession>A0ABR0WBS3</accession>
<reference evidence="5 6" key="1">
    <citation type="journal article" date="2021" name="Comput. Struct. Biotechnol. J.">
        <title>De novo genome assembly of the potent medicinal plant Rehmannia glutinosa using nanopore technology.</title>
        <authorList>
            <person name="Ma L."/>
            <person name="Dong C."/>
            <person name="Song C."/>
            <person name="Wang X."/>
            <person name="Zheng X."/>
            <person name="Niu Y."/>
            <person name="Chen S."/>
            <person name="Feng W."/>
        </authorList>
    </citation>
    <scope>NUCLEOTIDE SEQUENCE [LARGE SCALE GENOMIC DNA]</scope>
    <source>
        <strain evidence="5">DH-2019</strain>
    </source>
</reference>
<dbReference type="PROSITE" id="PS50236">
    <property type="entry name" value="CHCR"/>
    <property type="match status" value="1"/>
</dbReference>
<protein>
    <submittedName>
        <fullName evidence="5">Uncharacterized protein</fullName>
    </submittedName>
</protein>
<name>A0ABR0WBS3_REHGL</name>